<evidence type="ECO:0000313" key="3">
    <source>
        <dbReference type="Proteomes" id="UP001342418"/>
    </source>
</evidence>
<keyword evidence="2" id="KW-0614">Plasmid</keyword>
<dbReference type="RefSeq" id="WP_338531987.1">
    <property type="nucleotide sequence ID" value="NZ_CP030942.1"/>
</dbReference>
<keyword evidence="3" id="KW-1185">Reference proteome</keyword>
<evidence type="ECO:0000313" key="2">
    <source>
        <dbReference type="EMBL" id="UUP19784.1"/>
    </source>
</evidence>
<accession>A0ABY5MSF5</accession>
<name>A0ABY5MSF5_9HYPH</name>
<gene>
    <name evidence="2" type="ORF">NTH_04298</name>
</gene>
<feature type="compositionally biased region" description="Polar residues" evidence="1">
    <location>
        <begin position="41"/>
        <end position="52"/>
    </location>
</feature>
<protein>
    <submittedName>
        <fullName evidence="2">Uncharacterized protein</fullName>
    </submittedName>
</protein>
<evidence type="ECO:0000256" key="1">
    <source>
        <dbReference type="SAM" id="MobiDB-lite"/>
    </source>
</evidence>
<reference evidence="2 3" key="1">
    <citation type="submission" date="2018-07" db="EMBL/GenBank/DDBJ databases">
        <title>Genome sequence of Nitratireductor thuwali#1536.</title>
        <authorList>
            <person name="Michoud G."/>
            <person name="Merlino G."/>
            <person name="Sefrji F.O."/>
            <person name="Daffonchio D."/>
        </authorList>
    </citation>
    <scope>NUCLEOTIDE SEQUENCE [LARGE SCALE GENOMIC DNA]</scope>
    <source>
        <strain evidence="2 3">Nit1536</strain>
        <plasmid evidence="2 3">p1536_1</plasmid>
    </source>
</reference>
<sequence>MTDLMRQDDPLARRAVAALRHAYDAKASRRAARLATTRDTSGQTGHYQYSLV</sequence>
<dbReference type="EMBL" id="CP030942">
    <property type="protein sequence ID" value="UUP19784.1"/>
    <property type="molecule type" value="Genomic_DNA"/>
</dbReference>
<proteinExistence type="predicted"/>
<geneLocation type="plasmid" evidence="2 3">
    <name>p1536_1</name>
</geneLocation>
<dbReference type="Proteomes" id="UP001342418">
    <property type="component" value="Plasmid p1536_1"/>
</dbReference>
<organism evidence="2 3">
    <name type="scientific">Nitratireductor thuwali</name>
    <dbReference type="NCBI Taxonomy" id="2267699"/>
    <lineage>
        <taxon>Bacteria</taxon>
        <taxon>Pseudomonadati</taxon>
        <taxon>Pseudomonadota</taxon>
        <taxon>Alphaproteobacteria</taxon>
        <taxon>Hyphomicrobiales</taxon>
        <taxon>Phyllobacteriaceae</taxon>
        <taxon>Nitratireductor</taxon>
    </lineage>
</organism>
<feature type="region of interest" description="Disordered" evidence="1">
    <location>
        <begin position="29"/>
        <end position="52"/>
    </location>
</feature>